<comment type="similarity">
    <text evidence="1">Belongs to the APC1 family.</text>
</comment>
<evidence type="ECO:0000313" key="5">
    <source>
        <dbReference type="EMBL" id="SSD61576.1"/>
    </source>
</evidence>
<dbReference type="Gene3D" id="1.25.10.10">
    <property type="entry name" value="Leucine-rich Repeat Variant"/>
    <property type="match status" value="1"/>
</dbReference>
<dbReference type="VEuPathDB" id="FungiDB:SCODWIG_03337"/>
<dbReference type="PANTHER" id="PTHR12827">
    <property type="entry name" value="MEIOTIC CHECKPOINT REGULATOR TSG24 FAMILY MEMBER"/>
    <property type="match status" value="1"/>
</dbReference>
<dbReference type="GO" id="GO:0051301">
    <property type="term" value="P:cell division"/>
    <property type="evidence" value="ECO:0007669"/>
    <property type="project" value="UniProtKB-KW"/>
</dbReference>
<dbReference type="GO" id="GO:0060090">
    <property type="term" value="F:molecular adaptor activity"/>
    <property type="evidence" value="ECO:0007669"/>
    <property type="project" value="TreeGrafter"/>
</dbReference>
<protein>
    <submittedName>
        <fullName evidence="5">Uncharacterized protein</fullName>
    </submittedName>
</protein>
<evidence type="ECO:0000256" key="4">
    <source>
        <dbReference type="ARBA" id="ARBA00023306"/>
    </source>
</evidence>
<dbReference type="EMBL" id="UFAJ01000771">
    <property type="protein sequence ID" value="SSD61576.1"/>
    <property type="molecule type" value="Genomic_DNA"/>
</dbReference>
<sequence length="1596" mass="182121">MDVTINNSSGLPYYSQYNNDYFKTNSNNNNLDQQKKKKYGSLSFASLKKLNTLDGPSFESKLRGLSDISLDNGSDNNSNKYLINSSNSISSTGLTAAIRTFNMRSDSKEDYPIIPNLENVSRQLSNNKNSKINTAHDKYDINNNPEDDFAFVETTSNGGGGAAAAAVIDGNNPNNNNTHIKITYQQTFKINDIEVIYDNSFHGDNFQIIQLSYDNKECLCLCCNNAKENHNNKNINNFNMDKKNKSYMAYFQLPVDDLKSPFRKFTSNRVQIYFYEQTVAGATYISELHDFEDIVKYPGFYKVETPTKLEIYNPFLSLRLLSISKEQSNFHKFYLYPRSEVLNLYFRSIECLTNDLIYFQICSLWNSIMWNNDKNTFNEWKAFSYLLLTIVSTSDFCMQYIQNIKTKNGSISADYQYFEDSINIYKHTMDGIDLKNLMPSIMLSLHLIREELLLNLIQQEHSSNLSVLLYSLSIIMNWPDTWSLYYIKDIITENRDIPCMDLINKIRGKIIYPHPLTEPISIIEHLYELNNPSVVASSSSRLQKGTRQNFLQISHILEESEDIDVELTPRTYKLIKIFEALNCGKNYKLNIFELFQKYNLTKFELETYPLGIYSPLMQLITNYEKLLENVVSNVDMDLVSRVDLKKTYVSFFINANDKSSSGIDVEECYSHLDAISRREIGKQQKIITYNDIIADILNTSNECGSSKDGTDGESLLVNANKIFNLDKRFNTALRLLAFFQPAESRFLEEVESNYDLRRKFVNITGLRQVASAIGWGQIVYSTCIPLPTEQYKRPTISFTALSPSTGRVYAGQTDLFHENVFEWGAFHSGVSAALKISKYSKGLDSHWVSFNKPKNLTVQYGGFLFGLGLNGLLKNLEEWQIYNLLGPKYTSVSIGVLLGMCASLRGSMNVTLNKLLCVHVDAFLPAGSNDLNVDYQVQTAGLVGAGMLFEATFNKKLSESLFGCLYGFVKVKGKPTCNEGYRIAAGIGLGLVNLGSAKRDLISGTIGNTNGDTININMVDSDMVDRLVSTIISNNDVETPQILDNSFIGSIISLMLIYLKSNNFIVARKLALPFDKMLSSTYVRPEFFFYREWCFNMIMWDSITSDQLKEYIKTFAQNVNVHTISTDDLPKYYKLAGFLLSFSIKHVSSNDKRFLKMVLPIVDRLSELYNLKYIARLDLKLSIKNIGVVTNILLLSLSLVFCGSGNLDVFKRIKYIHESIGGYEDIMLDSLLSYDGPSNTEEIQSILDYIDLQKENMQYTDSTEDMEDSVKNSLDEDQDVNNLRFCAMHYSKYMSSSMAIGFLFLGCGQYSLNISNINSLAYLLIALMPCSSQFPFELQETKHFWSLAAEPRCLIAKNAITNEVISDVSIKLTLDTPEKNCMILETPCLLPSLSLIEEIRVISSEYYPLLVNLKSHFHLLRSQERNLVLYLKPKVIDFTSGYYNQQQEYKNGVLLGCDRPVSIYKKENIENDNEEEGEKDPNLKNIALYTKRKTAEVYSNLNATFKNCNCRTSITDRLMKQLNLDNERPLQMEFSKGVRSEEAVRKALKKEVDKRYKKLASRTDLAHVGDDINLDMISIFEDSNYQLDLWKTRHDL</sequence>
<keyword evidence="6" id="KW-1185">Reference proteome</keyword>
<name>A0A376BA77_9ASCO</name>
<dbReference type="InterPro" id="IPR024990">
    <property type="entry name" value="Apc1"/>
</dbReference>
<dbReference type="GO" id="GO:0031145">
    <property type="term" value="P:anaphase-promoting complex-dependent catabolic process"/>
    <property type="evidence" value="ECO:0007669"/>
    <property type="project" value="TreeGrafter"/>
</dbReference>
<keyword evidence="2" id="KW-0132">Cell division</keyword>
<dbReference type="Proteomes" id="UP000262825">
    <property type="component" value="Unassembled WGS sequence"/>
</dbReference>
<dbReference type="PANTHER" id="PTHR12827:SF3">
    <property type="entry name" value="ANAPHASE-PROMOTING COMPLEX SUBUNIT 1"/>
    <property type="match status" value="1"/>
</dbReference>
<reference evidence="6" key="1">
    <citation type="submission" date="2018-06" db="EMBL/GenBank/DDBJ databases">
        <authorList>
            <person name="Guldener U."/>
        </authorList>
    </citation>
    <scope>NUCLEOTIDE SEQUENCE [LARGE SCALE GENOMIC DNA]</scope>
    <source>
        <strain evidence="6">UTAD17</strain>
    </source>
</reference>
<evidence type="ECO:0000313" key="6">
    <source>
        <dbReference type="Proteomes" id="UP000262825"/>
    </source>
</evidence>
<keyword evidence="3" id="KW-0498">Mitosis</keyword>
<organism evidence="5 6">
    <name type="scientific">Saccharomycodes ludwigii</name>
    <dbReference type="NCBI Taxonomy" id="36035"/>
    <lineage>
        <taxon>Eukaryota</taxon>
        <taxon>Fungi</taxon>
        <taxon>Dikarya</taxon>
        <taxon>Ascomycota</taxon>
        <taxon>Saccharomycotina</taxon>
        <taxon>Saccharomycetes</taxon>
        <taxon>Saccharomycodales</taxon>
        <taxon>Saccharomycodaceae</taxon>
        <taxon>Saccharomycodes</taxon>
    </lineage>
</organism>
<evidence type="ECO:0000256" key="1">
    <source>
        <dbReference type="ARBA" id="ARBA00010547"/>
    </source>
</evidence>
<gene>
    <name evidence="5" type="ORF">SCODWIG_03337</name>
</gene>
<keyword evidence="4" id="KW-0131">Cell cycle</keyword>
<dbReference type="GO" id="GO:0070979">
    <property type="term" value="P:protein K11-linked ubiquitination"/>
    <property type="evidence" value="ECO:0007669"/>
    <property type="project" value="TreeGrafter"/>
</dbReference>
<proteinExistence type="inferred from homology"/>
<dbReference type="GO" id="GO:0007091">
    <property type="term" value="P:metaphase/anaphase transition of mitotic cell cycle"/>
    <property type="evidence" value="ECO:0007669"/>
    <property type="project" value="TreeGrafter"/>
</dbReference>
<evidence type="ECO:0000256" key="3">
    <source>
        <dbReference type="ARBA" id="ARBA00022776"/>
    </source>
</evidence>
<accession>A0A376BA77</accession>
<dbReference type="GO" id="GO:0005680">
    <property type="term" value="C:anaphase-promoting complex"/>
    <property type="evidence" value="ECO:0007669"/>
    <property type="project" value="InterPro"/>
</dbReference>
<evidence type="ECO:0000256" key="2">
    <source>
        <dbReference type="ARBA" id="ARBA00022618"/>
    </source>
</evidence>
<dbReference type="InterPro" id="IPR011989">
    <property type="entry name" value="ARM-like"/>
</dbReference>